<dbReference type="KEGG" id="amah:DLM_3591"/>
<dbReference type="InterPro" id="IPR008183">
    <property type="entry name" value="Aldose_1/G6P_1-epimerase"/>
</dbReference>
<dbReference type="Proteomes" id="UP000198290">
    <property type="component" value="Chromosome"/>
</dbReference>
<dbReference type="SUPFAM" id="SSF74650">
    <property type="entry name" value="Galactose mutarotase-like"/>
    <property type="match status" value="1"/>
</dbReference>
<dbReference type="Gene3D" id="2.70.98.10">
    <property type="match status" value="1"/>
</dbReference>
<dbReference type="EMBL" id="AP018823">
    <property type="protein sequence ID" value="BBF87177.1"/>
    <property type="molecule type" value="Genomic_DNA"/>
</dbReference>
<dbReference type="GO" id="GO:0030246">
    <property type="term" value="F:carbohydrate binding"/>
    <property type="evidence" value="ECO:0007669"/>
    <property type="project" value="InterPro"/>
</dbReference>
<dbReference type="GO" id="GO:0016853">
    <property type="term" value="F:isomerase activity"/>
    <property type="evidence" value="ECO:0007669"/>
    <property type="project" value="InterPro"/>
</dbReference>
<evidence type="ECO:0000313" key="2">
    <source>
        <dbReference type="Proteomes" id="UP000198290"/>
    </source>
</evidence>
<dbReference type="InterPro" id="IPR011013">
    <property type="entry name" value="Gal_mutarotase_sf_dom"/>
</dbReference>
<dbReference type="AlphaFoldDB" id="A0A3G9GQH6"/>
<proteinExistence type="predicted"/>
<dbReference type="CDD" id="cd09021">
    <property type="entry name" value="Aldose_epim_Ec_YphB"/>
    <property type="match status" value="1"/>
</dbReference>
<reference evidence="1 2" key="2">
    <citation type="journal article" date="2017" name="Genome Announc.">
        <title>Draft genome sequence of Aquitalea magnusonii strain H3, a plant growth-promoting bacterium of duckweed Lemna minor.</title>
        <authorList>
            <person name="Ishizawa H."/>
            <person name="Kuroda M."/>
            <person name="Ike M."/>
        </authorList>
    </citation>
    <scope>NUCLEOTIDE SEQUENCE [LARGE SCALE GENOMIC DNA]</scope>
    <source>
        <strain evidence="1 2">H3</strain>
    </source>
</reference>
<protein>
    <submittedName>
        <fullName evidence="1">Aldose 1-epimerase family protein YphB</fullName>
    </submittedName>
</protein>
<dbReference type="InterPro" id="IPR014718">
    <property type="entry name" value="GH-type_carb-bd"/>
</dbReference>
<dbReference type="GO" id="GO:0005975">
    <property type="term" value="P:carbohydrate metabolic process"/>
    <property type="evidence" value="ECO:0007669"/>
    <property type="project" value="InterPro"/>
</dbReference>
<reference evidence="2" key="1">
    <citation type="journal article" date="2017" name="Biotechnol. Biofuels">
        <title>Evaluation of environmental bacterial communities as a factor affecting the growth of duckweed Lemna minor.</title>
        <authorList>
            <person name="Ishizawa H."/>
            <person name="Kuroda M."/>
            <person name="Morikawa M."/>
            <person name="Ike M."/>
        </authorList>
    </citation>
    <scope>NUCLEOTIDE SEQUENCE [LARGE SCALE GENOMIC DNA]</scope>
    <source>
        <strain evidence="2">H3</strain>
    </source>
</reference>
<name>A0A3G9GQH6_9NEIS</name>
<keyword evidence="2" id="KW-1185">Reference proteome</keyword>
<accession>A0A3G9GQH6</accession>
<gene>
    <name evidence="1" type="ORF">DLM_3591</name>
</gene>
<evidence type="ECO:0000313" key="1">
    <source>
        <dbReference type="EMBL" id="BBF87177.1"/>
    </source>
</evidence>
<sequence length="230" mass="26214">MQAGKTYHLPPNTDWDPHYLHGDGWLNEWQLQQAVHDELQLAYQHRGECYCYDVLQTFSLHDDCLRLTLAVTHRGHTPLPYGLGWHPYFPMNHKTLLYAPADGYWVEREQWLSGAHRTVRPAALNFNQATPIPSHWVNNGFSGWNGQAIIAWPDAACQLLLSTEPAAPCYFVFVSDTQFDPQYQSDYFCFEPMSHGPDDHHRPGAGKLNILAAGETLQLSMLLSVLDQQV</sequence>
<organism evidence="1 2">
    <name type="scientific">Aquitalea magnusonii</name>
    <dbReference type="NCBI Taxonomy" id="332411"/>
    <lineage>
        <taxon>Bacteria</taxon>
        <taxon>Pseudomonadati</taxon>
        <taxon>Pseudomonadota</taxon>
        <taxon>Betaproteobacteria</taxon>
        <taxon>Neisseriales</taxon>
        <taxon>Chromobacteriaceae</taxon>
        <taxon>Aquitalea</taxon>
    </lineage>
</organism>
<dbReference type="Pfam" id="PF01263">
    <property type="entry name" value="Aldose_epim"/>
    <property type="match status" value="1"/>
</dbReference>
<reference evidence="2" key="3">
    <citation type="journal article" date="2017" name="Plant Physiol. Biochem.">
        <title>Differential oxidative and antioxidative response of duckweed Lemna minor toward plant growth promoting/inhibiting bacteria.</title>
        <authorList>
            <person name="Ishizawa H."/>
            <person name="Kuroda M."/>
            <person name="Morikawa M."/>
            <person name="Ike M."/>
        </authorList>
    </citation>
    <scope>NUCLEOTIDE SEQUENCE [LARGE SCALE GENOMIC DNA]</scope>
    <source>
        <strain evidence="2">H3</strain>
    </source>
</reference>